<organism evidence="1">
    <name type="scientific">Rheinheimera sp. BAL341</name>
    <dbReference type="NCBI Taxonomy" id="1708203"/>
    <lineage>
        <taxon>Bacteria</taxon>
        <taxon>Pseudomonadati</taxon>
        <taxon>Pseudomonadota</taxon>
        <taxon>Gammaproteobacteria</taxon>
        <taxon>Chromatiales</taxon>
        <taxon>Chromatiaceae</taxon>
        <taxon>Rheinheimera</taxon>
    </lineage>
</organism>
<proteinExistence type="predicted"/>
<name>A0A486XYP1_9GAMM</name>
<dbReference type="EMBL" id="CAAJGR010000039">
    <property type="protein sequence ID" value="VHO06804.1"/>
    <property type="molecule type" value="Genomic_DNA"/>
</dbReference>
<evidence type="ECO:0008006" key="2">
    <source>
        <dbReference type="Google" id="ProtNLM"/>
    </source>
</evidence>
<reference evidence="1" key="1">
    <citation type="submission" date="2019-04" db="EMBL/GenBank/DDBJ databases">
        <authorList>
            <person name="Brambilla D."/>
        </authorList>
    </citation>
    <scope>NUCLEOTIDE SEQUENCE</scope>
    <source>
        <strain evidence="1">BAL1</strain>
    </source>
</reference>
<accession>A0A486XYP1</accession>
<dbReference type="SUPFAM" id="SSF51197">
    <property type="entry name" value="Clavaminate synthase-like"/>
    <property type="match status" value="1"/>
</dbReference>
<dbReference type="AlphaFoldDB" id="A0A486XYP1"/>
<dbReference type="Gene3D" id="2.60.120.620">
    <property type="entry name" value="q2cbj1_9rhob like domain"/>
    <property type="match status" value="1"/>
</dbReference>
<evidence type="ECO:0000313" key="1">
    <source>
        <dbReference type="EMBL" id="VHO06804.1"/>
    </source>
</evidence>
<gene>
    <name evidence="1" type="ORF">BAL341_3777</name>
</gene>
<protein>
    <recommendedName>
        <fullName evidence="2">Fe2OG dioxygenase domain-containing protein</fullName>
    </recommendedName>
</protein>
<sequence length="310" mass="35741">MLNKKRSVNSLSEKLLKDSYLLIEPLYSEETINAINSKFDSLFLQQSDARRYVDALDIYNLGLLDVIFTPKLISLIFSIIPNAVLYHCHSYEINGLNTRPHISADNLLDGWHRDIDCIHDLSNNNTIQHVSLFVYLTPVGEGDGAFEICDKKFGYFPRLFKNSNFYRILGGKGHSFLFNRTAFHRASPNRNTTQRRVLKLSFQSKNTKMPVPDEKIKSYDKFFNLLKVKDKIAKNNLPLRHLFGDKGVNEVSVEKFLQEKSYNNEVKILDDKELCKIDCEMNLKAEFKGIARDLIFIKNSIHSKIANKKG</sequence>